<comment type="caution">
    <text evidence="1">The sequence shown here is derived from an EMBL/GenBank/DDBJ whole genome shotgun (WGS) entry which is preliminary data.</text>
</comment>
<gene>
    <name evidence="1" type="ORF">GCM10009765_46130</name>
</gene>
<proteinExistence type="predicted"/>
<dbReference type="Proteomes" id="UP001500618">
    <property type="component" value="Unassembled WGS sequence"/>
</dbReference>
<protein>
    <submittedName>
        <fullName evidence="1">Uncharacterized protein</fullName>
    </submittedName>
</protein>
<keyword evidence="2" id="KW-1185">Reference proteome</keyword>
<reference evidence="1 2" key="1">
    <citation type="journal article" date="2019" name="Int. J. Syst. Evol. Microbiol.">
        <title>The Global Catalogue of Microorganisms (GCM) 10K type strain sequencing project: providing services to taxonomists for standard genome sequencing and annotation.</title>
        <authorList>
            <consortium name="The Broad Institute Genomics Platform"/>
            <consortium name="The Broad Institute Genome Sequencing Center for Infectious Disease"/>
            <person name="Wu L."/>
            <person name="Ma J."/>
        </authorList>
    </citation>
    <scope>NUCLEOTIDE SEQUENCE [LARGE SCALE GENOMIC DNA]</scope>
    <source>
        <strain evidence="1 2">JCM 14718</strain>
    </source>
</reference>
<organism evidence="1 2">
    <name type="scientific">Fodinicola feengrottensis</name>
    <dbReference type="NCBI Taxonomy" id="435914"/>
    <lineage>
        <taxon>Bacteria</taxon>
        <taxon>Bacillati</taxon>
        <taxon>Actinomycetota</taxon>
        <taxon>Actinomycetes</taxon>
        <taxon>Mycobacteriales</taxon>
        <taxon>Fodinicola</taxon>
    </lineage>
</organism>
<accession>A0ABN2HPY7</accession>
<dbReference type="RefSeq" id="WP_279581985.1">
    <property type="nucleotide sequence ID" value="NZ_BAAANY010000019.1"/>
</dbReference>
<evidence type="ECO:0000313" key="2">
    <source>
        <dbReference type="Proteomes" id="UP001500618"/>
    </source>
</evidence>
<name>A0ABN2HPY7_9ACTN</name>
<sequence length="64" mass="7384">MRDTHHHQPGQRLGILCRPAGEVLELRKCRLCSHPLIRTEDDGRWRTVADHVRGRVRAVHASLI</sequence>
<dbReference type="EMBL" id="BAAANY010000019">
    <property type="protein sequence ID" value="GAA1691494.1"/>
    <property type="molecule type" value="Genomic_DNA"/>
</dbReference>
<evidence type="ECO:0000313" key="1">
    <source>
        <dbReference type="EMBL" id="GAA1691494.1"/>
    </source>
</evidence>